<feature type="compositionally biased region" description="Basic and acidic residues" evidence="1">
    <location>
        <begin position="447"/>
        <end position="457"/>
    </location>
</feature>
<reference evidence="2 3" key="1">
    <citation type="journal article" date="2012" name="PLoS Pathog.">
        <title>Diverse lifestyles and strategies of plant pathogenesis encoded in the genomes of eighteen Dothideomycetes fungi.</title>
        <authorList>
            <person name="Ohm R.A."/>
            <person name="Feau N."/>
            <person name="Henrissat B."/>
            <person name="Schoch C.L."/>
            <person name="Horwitz B.A."/>
            <person name="Barry K.W."/>
            <person name="Condon B.J."/>
            <person name="Copeland A.C."/>
            <person name="Dhillon B."/>
            <person name="Glaser F."/>
            <person name="Hesse C.N."/>
            <person name="Kosti I."/>
            <person name="LaButti K."/>
            <person name="Lindquist E.A."/>
            <person name="Lucas S."/>
            <person name="Salamov A.A."/>
            <person name="Bradshaw R.E."/>
            <person name="Ciuffetti L."/>
            <person name="Hamelin R.C."/>
            <person name="Kema G.H.J."/>
            <person name="Lawrence C."/>
            <person name="Scott J.A."/>
            <person name="Spatafora J.W."/>
            <person name="Turgeon B.G."/>
            <person name="de Wit P.J.G.M."/>
            <person name="Zhong S."/>
            <person name="Goodwin S.B."/>
            <person name="Grigoriev I.V."/>
        </authorList>
    </citation>
    <scope>NUCLEOTIDE SEQUENCE [LARGE SCALE GENOMIC DNA]</scope>
    <source>
        <strain evidence="2 3">UAMH 10762</strain>
    </source>
</reference>
<feature type="compositionally biased region" description="Basic and acidic residues" evidence="1">
    <location>
        <begin position="540"/>
        <end position="549"/>
    </location>
</feature>
<feature type="compositionally biased region" description="Basic residues" evidence="1">
    <location>
        <begin position="90"/>
        <end position="99"/>
    </location>
</feature>
<feature type="compositionally biased region" description="Basic and acidic residues" evidence="1">
    <location>
        <begin position="403"/>
        <end position="417"/>
    </location>
</feature>
<feature type="region of interest" description="Disordered" evidence="1">
    <location>
        <begin position="697"/>
        <end position="724"/>
    </location>
</feature>
<gene>
    <name evidence="2" type="ORF">BAUCODRAFT_181418</name>
</gene>
<dbReference type="GeneID" id="19109506"/>
<feature type="region of interest" description="Disordered" evidence="1">
    <location>
        <begin position="336"/>
        <end position="624"/>
    </location>
</feature>
<feature type="compositionally biased region" description="Polar residues" evidence="1">
    <location>
        <begin position="27"/>
        <end position="57"/>
    </location>
</feature>
<feature type="region of interest" description="Disordered" evidence="1">
    <location>
        <begin position="250"/>
        <end position="280"/>
    </location>
</feature>
<feature type="compositionally biased region" description="Low complexity" evidence="1">
    <location>
        <begin position="485"/>
        <end position="497"/>
    </location>
</feature>
<dbReference type="RefSeq" id="XP_007671927.1">
    <property type="nucleotide sequence ID" value="XM_007673737.1"/>
</dbReference>
<protein>
    <submittedName>
        <fullName evidence="2">Uncharacterized protein</fullName>
    </submittedName>
</protein>
<feature type="compositionally biased region" description="Basic and acidic residues" evidence="1">
    <location>
        <begin position="515"/>
        <end position="528"/>
    </location>
</feature>
<dbReference type="KEGG" id="bcom:BAUCODRAFT_181418"/>
<dbReference type="AlphaFoldDB" id="M2M132"/>
<feature type="region of interest" description="Disordered" evidence="1">
    <location>
        <begin position="762"/>
        <end position="784"/>
    </location>
</feature>
<dbReference type="EMBL" id="KB445550">
    <property type="protein sequence ID" value="EMD00743.1"/>
    <property type="molecule type" value="Genomic_DNA"/>
</dbReference>
<name>M2M132_BAUPA</name>
<keyword evidence="3" id="KW-1185">Reference proteome</keyword>
<feature type="compositionally biased region" description="Basic residues" evidence="1">
    <location>
        <begin position="380"/>
        <end position="389"/>
    </location>
</feature>
<dbReference type="eggNOG" id="ENOG502SYJI">
    <property type="taxonomic scope" value="Eukaryota"/>
</dbReference>
<feature type="region of interest" description="Disordered" evidence="1">
    <location>
        <begin position="1"/>
        <end position="189"/>
    </location>
</feature>
<feature type="compositionally biased region" description="Low complexity" evidence="1">
    <location>
        <begin position="599"/>
        <end position="624"/>
    </location>
</feature>
<feature type="region of interest" description="Disordered" evidence="1">
    <location>
        <begin position="205"/>
        <end position="227"/>
    </location>
</feature>
<feature type="compositionally biased region" description="Polar residues" evidence="1">
    <location>
        <begin position="424"/>
        <end position="434"/>
    </location>
</feature>
<proteinExistence type="predicted"/>
<dbReference type="HOGENOM" id="CLU_295429_0_0_1"/>
<sequence>MQQFEQPNKRRRMAASSESVSPDPITLPSSPLGTRIASSPTKPLAPRSTNVHSSASKSVVLDVDKAGHVSPWRIKVTVEAEPRSGSGSPSKRRIARRTTKVPLKDAPSSSPIRNTRIAVAAAGSEIGHPARRKRKVTPVRSTTRTQPPGEPVTDEDDAALMPPPSLPSSSAAKARRRRSLVEDSVECSQRLSLAREELDRALQDAVGHEGEDAEDGEYHPVPGDMTVAGDEEFTMVSVDTLQSMKADTSVISQRHEGERSTLTASYLPSSPPKLDHEKMPTATVNYPNLSIVVEEARTKASILYDVIDNATGGAEEDPTSKIIQQPNDADIWQEEASRSFEDESETQVLPRSFRRNQQAQPNRVVSQNLNALFAGTSRPPRSKIPRTWRRTSGNDFAYGDSPAHAEGEIAPSKRDASTDGGGSRASSGVMTPPSSEDEANKQQQPEADDHSFSRPDAEATQLQAKGVMECAKKVVSPGARSEIASPCSDSSSSVTSPDGDDTGLFWQSNMPQVYRTDRPRPQRQKALDLSELLSAHKGRDRSTSEEARLAKTAQAASTSARRAQGRASEGKAHSPLHMRPVEGKIKSSPSEAGKARMVSSPLRRSLLRSSKLGGSPVGKVGKPVQPQAAAIRNVGLRSANVQIAGDEVDGEDEIDASLNSKASEQRQLLAEIAAQGVQPHGSEDAYVETSHLAELYPVGGGGGEVEGASGGGSDGDEPSRSYEEHLNLDSPQKIRVKFNDSAVNSSVLRPTKQYQPLFTPVSAEQGKASPPTITLVGKRPEPSTQGFISRLSTNFWSAVIRPSGPTDVLPANDPIYSPSLRAHIRSRYGVLPSTHPWKMVHMRTLHRMHNSCTSNKSDSIIPKSGPLPAHLLRLVGYRIHSVGGSQYDFTTQHAHVVEALMQVLVPRELVEAMKRGEVEVLGDAIAREYRGLIMGRHGDDLVWSPERGVLTGDITAEFVVKALGDVVAFEVGKAMVERQETRK</sequence>
<feature type="compositionally biased region" description="Low complexity" evidence="1">
    <location>
        <begin position="550"/>
        <end position="567"/>
    </location>
</feature>
<evidence type="ECO:0000313" key="2">
    <source>
        <dbReference type="EMBL" id="EMD00743.1"/>
    </source>
</evidence>
<dbReference type="STRING" id="717646.M2M132"/>
<accession>M2M132</accession>
<feature type="compositionally biased region" description="Gly residues" evidence="1">
    <location>
        <begin position="698"/>
        <end position="713"/>
    </location>
</feature>
<organism evidence="2 3">
    <name type="scientific">Baudoinia panamericana (strain UAMH 10762)</name>
    <name type="common">Angels' share fungus</name>
    <name type="synonym">Baudoinia compniacensis (strain UAMH 10762)</name>
    <dbReference type="NCBI Taxonomy" id="717646"/>
    <lineage>
        <taxon>Eukaryota</taxon>
        <taxon>Fungi</taxon>
        <taxon>Dikarya</taxon>
        <taxon>Ascomycota</taxon>
        <taxon>Pezizomycotina</taxon>
        <taxon>Dothideomycetes</taxon>
        <taxon>Dothideomycetidae</taxon>
        <taxon>Mycosphaerellales</taxon>
        <taxon>Teratosphaeriaceae</taxon>
        <taxon>Baudoinia</taxon>
    </lineage>
</organism>
<evidence type="ECO:0000313" key="3">
    <source>
        <dbReference type="Proteomes" id="UP000011761"/>
    </source>
</evidence>
<dbReference type="Proteomes" id="UP000011761">
    <property type="component" value="Unassembled WGS sequence"/>
</dbReference>
<dbReference type="OrthoDB" id="3946221at2759"/>
<feature type="compositionally biased region" description="Polar residues" evidence="1">
    <location>
        <begin position="355"/>
        <end position="370"/>
    </location>
</feature>
<evidence type="ECO:0000256" key="1">
    <source>
        <dbReference type="SAM" id="MobiDB-lite"/>
    </source>
</evidence>
<dbReference type="OMA" id="SKIPRTW"/>